<dbReference type="EC" id="1.14.19.23" evidence="4"/>
<dbReference type="GO" id="GO:0102850">
    <property type="term" value="F:acyl-lipid (n+3)-(Z)-desaturase (ferredoxin) activity"/>
    <property type="evidence" value="ECO:0007669"/>
    <property type="project" value="UniProtKB-EC"/>
</dbReference>
<keyword evidence="2" id="KW-0812">Transmembrane</keyword>
<sequence length="368" mass="41847">MGAFDFPTAPDAQFEEFLARSAAIEGERLAAAVPKSYFEPRVRRGLLGFAVSWLLYGGAVVGVAFAPHWALYLPLWIVAGLGGWGLHCIAHDAGHGSFSRDRRLNTVIGHLSLLPLAYPFHSWRHVHNMHHSSTNHLELDTDWRPLPAGVYQRMPLRQKLVYLSTRTWAFWGGTINYWVESAFRPGFYPKAAHRRDVKRSIAFVLAMGVPYFGALAYFTGWQGVLLYFVAPWLAAHAWFSATTLMHHSASDIPYLTAEHWTRNASRLLVTTDYVYPKWLLFLTHNISIHTAHHVAPVIPFYNLPKAQQALKEKYPGMVREEVFSFRRMWEIIRHLHFYDTESGFYRERSGSKVPPGRAAGSKFAGAGR</sequence>
<evidence type="ECO:0000313" key="4">
    <source>
        <dbReference type="EMBL" id="MDQ0751900.1"/>
    </source>
</evidence>
<dbReference type="EC" id="1.14.19.45" evidence="4"/>
<keyword evidence="4" id="KW-0560">Oxidoreductase</keyword>
<proteinExistence type="predicted"/>
<evidence type="ECO:0000313" key="5">
    <source>
        <dbReference type="Proteomes" id="UP001232755"/>
    </source>
</evidence>
<evidence type="ECO:0000256" key="2">
    <source>
        <dbReference type="SAM" id="Phobius"/>
    </source>
</evidence>
<reference evidence="4 5" key="1">
    <citation type="submission" date="2023-07" db="EMBL/GenBank/DDBJ databases">
        <title>Comparative genomics of wheat-associated soil bacteria to identify genetic determinants of phenazine resistance.</title>
        <authorList>
            <person name="Mouncey N."/>
        </authorList>
    </citation>
    <scope>NUCLEOTIDE SEQUENCE [LARGE SCALE GENOMIC DNA]</scope>
    <source>
        <strain evidence="4 5">B3I12</strain>
    </source>
</reference>
<keyword evidence="5" id="KW-1185">Reference proteome</keyword>
<name>A0ABU0QY06_9ACTN</name>
<evidence type="ECO:0000259" key="3">
    <source>
        <dbReference type="Pfam" id="PF00487"/>
    </source>
</evidence>
<gene>
    <name evidence="4" type="ORF">QF034_006131</name>
</gene>
<dbReference type="Proteomes" id="UP001232755">
    <property type="component" value="Unassembled WGS sequence"/>
</dbReference>
<dbReference type="RefSeq" id="WP_307177965.1">
    <property type="nucleotide sequence ID" value="NZ_JAUSYP010000001.1"/>
</dbReference>
<comment type="caution">
    <text evidence="4">The sequence shown here is derived from an EMBL/GenBank/DDBJ whole genome shotgun (WGS) entry which is preliminary data.</text>
</comment>
<feature type="region of interest" description="Disordered" evidence="1">
    <location>
        <begin position="346"/>
        <end position="368"/>
    </location>
</feature>
<feature type="transmembrane region" description="Helical" evidence="2">
    <location>
        <begin position="71"/>
        <end position="90"/>
    </location>
</feature>
<dbReference type="EMBL" id="JAUSYP010000001">
    <property type="protein sequence ID" value="MDQ0751900.1"/>
    <property type="molecule type" value="Genomic_DNA"/>
</dbReference>
<keyword evidence="2" id="KW-1133">Transmembrane helix</keyword>
<accession>A0ABU0QY06</accession>
<organism evidence="4 5">
    <name type="scientific">Streptomyces africanus</name>
    <dbReference type="NCBI Taxonomy" id="231024"/>
    <lineage>
        <taxon>Bacteria</taxon>
        <taxon>Bacillati</taxon>
        <taxon>Actinomycetota</taxon>
        <taxon>Actinomycetes</taxon>
        <taxon>Kitasatosporales</taxon>
        <taxon>Streptomycetaceae</taxon>
        <taxon>Streptomyces</taxon>
    </lineage>
</organism>
<feature type="transmembrane region" description="Helical" evidence="2">
    <location>
        <begin position="200"/>
        <end position="218"/>
    </location>
</feature>
<protein>
    <submittedName>
        <fullName evidence="4">Omega-6 fatty acid desaturase (Delta-12 desaturase)</fullName>
        <ecNumber evidence="4">1.14.19.23</ecNumber>
        <ecNumber evidence="4">1.14.19.45</ecNumber>
    </submittedName>
</protein>
<dbReference type="PANTHER" id="PTHR32100">
    <property type="entry name" value="OMEGA-6 FATTY ACID DESATURASE, CHLOROPLASTIC"/>
    <property type="match status" value="1"/>
</dbReference>
<dbReference type="Pfam" id="PF00487">
    <property type="entry name" value="FA_desaturase"/>
    <property type="match status" value="1"/>
</dbReference>
<dbReference type="InterPro" id="IPR005804">
    <property type="entry name" value="FA_desaturase_dom"/>
</dbReference>
<feature type="transmembrane region" description="Helical" evidence="2">
    <location>
        <begin position="45"/>
        <end position="65"/>
    </location>
</feature>
<dbReference type="InterPro" id="IPR012171">
    <property type="entry name" value="Fatty_acid_desaturase"/>
</dbReference>
<feature type="domain" description="Fatty acid desaturase" evidence="3">
    <location>
        <begin position="67"/>
        <end position="316"/>
    </location>
</feature>
<keyword evidence="2" id="KW-0472">Membrane</keyword>
<dbReference type="CDD" id="cd03507">
    <property type="entry name" value="Delta12-FADS-like"/>
    <property type="match status" value="1"/>
</dbReference>
<evidence type="ECO:0000256" key="1">
    <source>
        <dbReference type="SAM" id="MobiDB-lite"/>
    </source>
</evidence>